<comment type="cofactor">
    <cofactor evidence="1">
        <name>Mg(2+)</name>
        <dbReference type="ChEBI" id="CHEBI:18420"/>
    </cofactor>
</comment>
<comment type="catalytic activity">
    <reaction evidence="6">
        <text>(2R)-O-phospho-3-sulfolactate + H2O = (2R)-3-sulfolactate + phosphate</text>
        <dbReference type="Rhea" id="RHEA:23416"/>
        <dbReference type="ChEBI" id="CHEBI:15377"/>
        <dbReference type="ChEBI" id="CHEBI:15597"/>
        <dbReference type="ChEBI" id="CHEBI:43474"/>
        <dbReference type="ChEBI" id="CHEBI:58738"/>
        <dbReference type="EC" id="3.1.3.71"/>
    </reaction>
</comment>
<dbReference type="EC" id="3.1.3.71" evidence="3"/>
<reference evidence="7" key="1">
    <citation type="journal article" date="2014" name="Front. Microbiol.">
        <title>High frequency of phylogenetically diverse reductive dehalogenase-homologous genes in deep subseafloor sedimentary metagenomes.</title>
        <authorList>
            <person name="Kawai M."/>
            <person name="Futagami T."/>
            <person name="Toyoda A."/>
            <person name="Takaki Y."/>
            <person name="Nishi S."/>
            <person name="Hori S."/>
            <person name="Arai W."/>
            <person name="Tsubouchi T."/>
            <person name="Morono Y."/>
            <person name="Uchiyama I."/>
            <person name="Ito T."/>
            <person name="Fujiyama A."/>
            <person name="Inagaki F."/>
            <person name="Takami H."/>
        </authorList>
    </citation>
    <scope>NUCLEOTIDE SEQUENCE</scope>
    <source>
        <strain evidence="7">Expedition CK06-06</strain>
    </source>
</reference>
<evidence type="ECO:0000256" key="1">
    <source>
        <dbReference type="ARBA" id="ARBA00001946"/>
    </source>
</evidence>
<accession>X1VV79</accession>
<keyword evidence="5" id="KW-0460">Magnesium</keyword>
<protein>
    <recommendedName>
        <fullName evidence="3">2-phosphosulfolactate phosphatase</fullName>
        <ecNumber evidence="3">3.1.3.71</ecNumber>
    </recommendedName>
</protein>
<dbReference type="PANTHER" id="PTHR37311">
    <property type="entry name" value="2-PHOSPHOSULFOLACTATE PHOSPHATASE-RELATED"/>
    <property type="match status" value="1"/>
</dbReference>
<sequence>MNIRILQLIEGVRKATGLTVVIDVFRSFSVTCYVFENGARMIIPVGDVEKAYELKQKNPDYILIGERGGRKPSGFDYGNSPTQIENVNFLGKVVIQTTTAGTKGLMNAKDADEIITGSFV</sequence>
<evidence type="ECO:0000256" key="3">
    <source>
        <dbReference type="ARBA" id="ARBA00012953"/>
    </source>
</evidence>
<evidence type="ECO:0000256" key="5">
    <source>
        <dbReference type="ARBA" id="ARBA00022842"/>
    </source>
</evidence>
<dbReference type="AlphaFoldDB" id="X1VV79"/>
<gene>
    <name evidence="7" type="ORF">S12H4_58822</name>
</gene>
<feature type="non-terminal residue" evidence="7">
    <location>
        <position position="120"/>
    </location>
</feature>
<proteinExistence type="inferred from homology"/>
<evidence type="ECO:0000256" key="2">
    <source>
        <dbReference type="ARBA" id="ARBA00009997"/>
    </source>
</evidence>
<name>X1VV79_9ZZZZ</name>
<dbReference type="Gene3D" id="3.90.1560.10">
    <property type="entry name" value="ComB-like"/>
    <property type="match status" value="1"/>
</dbReference>
<evidence type="ECO:0000313" key="7">
    <source>
        <dbReference type="EMBL" id="GAJ21771.1"/>
    </source>
</evidence>
<dbReference type="InterPro" id="IPR036702">
    <property type="entry name" value="ComB-like_sf"/>
</dbReference>
<evidence type="ECO:0000256" key="6">
    <source>
        <dbReference type="ARBA" id="ARBA00033711"/>
    </source>
</evidence>
<keyword evidence="4" id="KW-0378">Hydrolase</keyword>
<dbReference type="GO" id="GO:0050532">
    <property type="term" value="F:2-phosphosulfolactate phosphatase activity"/>
    <property type="evidence" value="ECO:0007669"/>
    <property type="project" value="UniProtKB-EC"/>
</dbReference>
<dbReference type="InterPro" id="IPR005238">
    <property type="entry name" value="ComB-like"/>
</dbReference>
<comment type="similarity">
    <text evidence="2">Belongs to the ComB family.</text>
</comment>
<evidence type="ECO:0000256" key="4">
    <source>
        <dbReference type="ARBA" id="ARBA00022801"/>
    </source>
</evidence>
<comment type="caution">
    <text evidence="7">The sequence shown here is derived from an EMBL/GenBank/DDBJ whole genome shotgun (WGS) entry which is preliminary data.</text>
</comment>
<organism evidence="7">
    <name type="scientific">marine sediment metagenome</name>
    <dbReference type="NCBI Taxonomy" id="412755"/>
    <lineage>
        <taxon>unclassified sequences</taxon>
        <taxon>metagenomes</taxon>
        <taxon>ecological metagenomes</taxon>
    </lineage>
</organism>
<dbReference type="SUPFAM" id="SSF142823">
    <property type="entry name" value="ComB-like"/>
    <property type="match status" value="1"/>
</dbReference>
<dbReference type="GO" id="GO:0050545">
    <property type="term" value="F:sulfopyruvate decarboxylase activity"/>
    <property type="evidence" value="ECO:0007669"/>
    <property type="project" value="TreeGrafter"/>
</dbReference>
<dbReference type="PANTHER" id="PTHR37311:SF1">
    <property type="entry name" value="2-PHOSPHOSULFOLACTATE PHOSPHATASE-RELATED"/>
    <property type="match status" value="1"/>
</dbReference>
<dbReference type="GO" id="GO:0000287">
    <property type="term" value="F:magnesium ion binding"/>
    <property type="evidence" value="ECO:0007669"/>
    <property type="project" value="InterPro"/>
</dbReference>
<dbReference type="Pfam" id="PF04029">
    <property type="entry name" value="2-ph_phosp"/>
    <property type="match status" value="1"/>
</dbReference>
<dbReference type="EMBL" id="BARW01038295">
    <property type="protein sequence ID" value="GAJ21771.1"/>
    <property type="molecule type" value="Genomic_DNA"/>
</dbReference>